<accession>A0A1V3GCK1</accession>
<name>A0A1V3GCK1_9BACL</name>
<evidence type="ECO:0000313" key="1">
    <source>
        <dbReference type="EMBL" id="OOE14574.1"/>
    </source>
</evidence>
<reference evidence="1 2" key="1">
    <citation type="submission" date="2016-11" db="EMBL/GenBank/DDBJ databases">
        <authorList>
            <person name="Jaros S."/>
            <person name="Januszkiewicz K."/>
            <person name="Wedrychowicz H."/>
        </authorList>
    </citation>
    <scope>NUCLEOTIDE SEQUENCE [LARGE SCALE GENOMIC DNA]</scope>
    <source>
        <strain evidence="1 2">Con a/3</strain>
    </source>
</reference>
<protein>
    <recommendedName>
        <fullName evidence="3">PqqD family protein</fullName>
    </recommendedName>
</protein>
<dbReference type="EMBL" id="MQMF01000001">
    <property type="protein sequence ID" value="OOE14574.1"/>
    <property type="molecule type" value="Genomic_DNA"/>
</dbReference>
<dbReference type="Gene3D" id="1.10.10.1150">
    <property type="entry name" value="Coenzyme PQQ synthesis protein D (PqqD)"/>
    <property type="match status" value="1"/>
</dbReference>
<comment type="caution">
    <text evidence="1">The sequence shown here is derived from an EMBL/GenBank/DDBJ whole genome shotgun (WGS) entry which is preliminary data.</text>
</comment>
<dbReference type="Pfam" id="PF05402">
    <property type="entry name" value="PqqD"/>
    <property type="match status" value="1"/>
</dbReference>
<dbReference type="Proteomes" id="UP000188597">
    <property type="component" value="Unassembled WGS sequence"/>
</dbReference>
<organism evidence="1 2">
    <name type="scientific">Fictibacillus arsenicus</name>
    <dbReference type="NCBI Taxonomy" id="255247"/>
    <lineage>
        <taxon>Bacteria</taxon>
        <taxon>Bacillati</taxon>
        <taxon>Bacillota</taxon>
        <taxon>Bacilli</taxon>
        <taxon>Bacillales</taxon>
        <taxon>Fictibacillaceae</taxon>
        <taxon>Fictibacillus</taxon>
    </lineage>
</organism>
<dbReference type="OrthoDB" id="2882895at2"/>
<sequence>MNVKYVQRDQCEATQLEDEWVILDTHLYTITKLNEVGGFCWSLLTQPRSLDMLVQAVTDKYNAKSSIETVQQDVENFLSDLISYGLLEHAS</sequence>
<evidence type="ECO:0000313" key="2">
    <source>
        <dbReference type="Proteomes" id="UP000188597"/>
    </source>
</evidence>
<evidence type="ECO:0008006" key="3">
    <source>
        <dbReference type="Google" id="ProtNLM"/>
    </source>
</evidence>
<dbReference type="InterPro" id="IPR041881">
    <property type="entry name" value="PqqD_sf"/>
</dbReference>
<dbReference type="AlphaFoldDB" id="A0A1V3GCK1"/>
<proteinExistence type="predicted"/>
<dbReference type="RefSeq" id="WP_077360333.1">
    <property type="nucleotide sequence ID" value="NZ_MQMF01000001.1"/>
</dbReference>
<gene>
    <name evidence="1" type="ORF">UN64_05120</name>
</gene>
<dbReference type="InterPro" id="IPR008792">
    <property type="entry name" value="PQQD"/>
</dbReference>